<protein>
    <submittedName>
        <fullName evidence="2">Uncharacterized protein</fullName>
    </submittedName>
</protein>
<dbReference type="HOGENOM" id="CLU_1771140_0_0_1"/>
<reference evidence="2 3" key="1">
    <citation type="journal article" date="2005" name="PLoS Biol.">
        <title>The genomes of Oryza sativa: a history of duplications.</title>
        <authorList>
            <person name="Yu J."/>
            <person name="Wang J."/>
            <person name="Lin W."/>
            <person name="Li S."/>
            <person name="Li H."/>
            <person name="Zhou J."/>
            <person name="Ni P."/>
            <person name="Dong W."/>
            <person name="Hu S."/>
            <person name="Zeng C."/>
            <person name="Zhang J."/>
            <person name="Zhang Y."/>
            <person name="Li R."/>
            <person name="Xu Z."/>
            <person name="Li S."/>
            <person name="Li X."/>
            <person name="Zheng H."/>
            <person name="Cong L."/>
            <person name="Lin L."/>
            <person name="Yin J."/>
            <person name="Geng J."/>
            <person name="Li G."/>
            <person name="Shi J."/>
            <person name="Liu J."/>
            <person name="Lv H."/>
            <person name="Li J."/>
            <person name="Wang J."/>
            <person name="Deng Y."/>
            <person name="Ran L."/>
            <person name="Shi X."/>
            <person name="Wang X."/>
            <person name="Wu Q."/>
            <person name="Li C."/>
            <person name="Ren X."/>
            <person name="Wang J."/>
            <person name="Wang X."/>
            <person name="Li D."/>
            <person name="Liu D."/>
            <person name="Zhang X."/>
            <person name="Ji Z."/>
            <person name="Zhao W."/>
            <person name="Sun Y."/>
            <person name="Zhang Z."/>
            <person name="Bao J."/>
            <person name="Han Y."/>
            <person name="Dong L."/>
            <person name="Ji J."/>
            <person name="Chen P."/>
            <person name="Wu S."/>
            <person name="Liu J."/>
            <person name="Xiao Y."/>
            <person name="Bu D."/>
            <person name="Tan J."/>
            <person name="Yang L."/>
            <person name="Ye C."/>
            <person name="Zhang J."/>
            <person name="Xu J."/>
            <person name="Zhou Y."/>
            <person name="Yu Y."/>
            <person name="Zhang B."/>
            <person name="Zhuang S."/>
            <person name="Wei H."/>
            <person name="Liu B."/>
            <person name="Lei M."/>
            <person name="Yu H."/>
            <person name="Li Y."/>
            <person name="Xu H."/>
            <person name="Wei S."/>
            <person name="He X."/>
            <person name="Fang L."/>
            <person name="Zhang Z."/>
            <person name="Zhang Y."/>
            <person name="Huang X."/>
            <person name="Su Z."/>
            <person name="Tong W."/>
            <person name="Li J."/>
            <person name="Tong Z."/>
            <person name="Li S."/>
            <person name="Ye J."/>
            <person name="Wang L."/>
            <person name="Fang L."/>
            <person name="Lei T."/>
            <person name="Chen C."/>
            <person name="Chen H."/>
            <person name="Xu Z."/>
            <person name="Li H."/>
            <person name="Huang H."/>
            <person name="Zhang F."/>
            <person name="Xu H."/>
            <person name="Li N."/>
            <person name="Zhao C."/>
            <person name="Li S."/>
            <person name="Dong L."/>
            <person name="Huang Y."/>
            <person name="Li L."/>
            <person name="Xi Y."/>
            <person name="Qi Q."/>
            <person name="Li W."/>
            <person name="Zhang B."/>
            <person name="Hu W."/>
            <person name="Zhang Y."/>
            <person name="Tian X."/>
            <person name="Jiao Y."/>
            <person name="Liang X."/>
            <person name="Jin J."/>
            <person name="Gao L."/>
            <person name="Zheng W."/>
            <person name="Hao B."/>
            <person name="Liu S."/>
            <person name="Wang W."/>
            <person name="Yuan L."/>
            <person name="Cao M."/>
            <person name="McDermott J."/>
            <person name="Samudrala R."/>
            <person name="Wang J."/>
            <person name="Wong G.K."/>
            <person name="Yang H."/>
        </authorList>
    </citation>
    <scope>NUCLEOTIDE SEQUENCE [LARGE SCALE GENOMIC DNA]</scope>
    <source>
        <strain evidence="3">cv. 93-11</strain>
    </source>
</reference>
<organism evidence="2 3">
    <name type="scientific">Oryza sativa subsp. indica</name>
    <name type="common">Rice</name>
    <dbReference type="NCBI Taxonomy" id="39946"/>
    <lineage>
        <taxon>Eukaryota</taxon>
        <taxon>Viridiplantae</taxon>
        <taxon>Streptophyta</taxon>
        <taxon>Embryophyta</taxon>
        <taxon>Tracheophyta</taxon>
        <taxon>Spermatophyta</taxon>
        <taxon>Magnoliopsida</taxon>
        <taxon>Liliopsida</taxon>
        <taxon>Poales</taxon>
        <taxon>Poaceae</taxon>
        <taxon>BOP clade</taxon>
        <taxon>Oryzoideae</taxon>
        <taxon>Oryzeae</taxon>
        <taxon>Oryzinae</taxon>
        <taxon>Oryza</taxon>
        <taxon>Oryza sativa</taxon>
    </lineage>
</organism>
<dbReference type="Proteomes" id="UP000007015">
    <property type="component" value="Chromosome 2"/>
</dbReference>
<dbReference type="AlphaFoldDB" id="B8AI22"/>
<feature type="region of interest" description="Disordered" evidence="1">
    <location>
        <begin position="1"/>
        <end position="147"/>
    </location>
</feature>
<proteinExistence type="predicted"/>
<evidence type="ECO:0000313" key="3">
    <source>
        <dbReference type="Proteomes" id="UP000007015"/>
    </source>
</evidence>
<sequence length="147" mass="16621">MDDLVPTEGTELRCTKRKKEEGRERGGGRPSEPVEERVPEPHAVRRRRGGGGGDRRRPPRPDLSRRGNPRFGGKRREREEEDGRKKEGIENDMEDDETKTIGRADAELRDATQPQVGRGGDKTTARRHGTSRPRVTGETDRVRDSSE</sequence>
<evidence type="ECO:0000313" key="2">
    <source>
        <dbReference type="EMBL" id="EEC73948.1"/>
    </source>
</evidence>
<feature type="compositionally biased region" description="Basic and acidic residues" evidence="1">
    <location>
        <begin position="53"/>
        <end position="65"/>
    </location>
</feature>
<accession>B8AI22</accession>
<feature type="compositionally biased region" description="Basic and acidic residues" evidence="1">
    <location>
        <begin position="10"/>
        <end position="43"/>
    </location>
</feature>
<dbReference type="EMBL" id="CM000127">
    <property type="protein sequence ID" value="EEC73948.1"/>
    <property type="molecule type" value="Genomic_DNA"/>
</dbReference>
<feature type="compositionally biased region" description="Basic and acidic residues" evidence="1">
    <location>
        <begin position="135"/>
        <end position="147"/>
    </location>
</feature>
<gene>
    <name evidence="2" type="ORF">OsI_08820</name>
</gene>
<name>B8AI22_ORYSI</name>
<evidence type="ECO:0000256" key="1">
    <source>
        <dbReference type="SAM" id="MobiDB-lite"/>
    </source>
</evidence>
<feature type="compositionally biased region" description="Basic and acidic residues" evidence="1">
    <location>
        <begin position="98"/>
        <end position="110"/>
    </location>
</feature>
<dbReference type="Gramene" id="BGIOSGA008991-TA">
    <property type="protein sequence ID" value="BGIOSGA008991-PA"/>
    <property type="gene ID" value="BGIOSGA008991"/>
</dbReference>
<keyword evidence="3" id="KW-1185">Reference proteome</keyword>
<feature type="compositionally biased region" description="Basic and acidic residues" evidence="1">
    <location>
        <begin position="74"/>
        <end position="89"/>
    </location>
</feature>